<evidence type="ECO:0000259" key="4">
    <source>
        <dbReference type="PROSITE" id="PS51077"/>
    </source>
</evidence>
<dbReference type="PROSITE" id="PS51077">
    <property type="entry name" value="HTH_ICLR"/>
    <property type="match status" value="1"/>
</dbReference>
<dbReference type="GO" id="GO:0003677">
    <property type="term" value="F:DNA binding"/>
    <property type="evidence" value="ECO:0007669"/>
    <property type="project" value="UniProtKB-KW"/>
</dbReference>
<dbReference type="SUPFAM" id="SSF55781">
    <property type="entry name" value="GAF domain-like"/>
    <property type="match status" value="1"/>
</dbReference>
<dbReference type="InterPro" id="IPR036388">
    <property type="entry name" value="WH-like_DNA-bd_sf"/>
</dbReference>
<feature type="domain" description="HTH iclR-type" evidence="4">
    <location>
        <begin position="20"/>
        <end position="82"/>
    </location>
</feature>
<dbReference type="SUPFAM" id="SSF46785">
    <property type="entry name" value="Winged helix' DNA-binding domain"/>
    <property type="match status" value="1"/>
</dbReference>
<dbReference type="SMART" id="SM00346">
    <property type="entry name" value="HTH_ICLR"/>
    <property type="match status" value="1"/>
</dbReference>
<dbReference type="PANTHER" id="PTHR30136">
    <property type="entry name" value="HELIX-TURN-HELIX TRANSCRIPTIONAL REGULATOR, ICLR FAMILY"/>
    <property type="match status" value="1"/>
</dbReference>
<gene>
    <name evidence="6" type="ORF">D8780_14745</name>
</gene>
<keyword evidence="1" id="KW-0805">Transcription regulation</keyword>
<dbReference type="InterPro" id="IPR036390">
    <property type="entry name" value="WH_DNA-bd_sf"/>
</dbReference>
<comment type="caution">
    <text evidence="6">The sequence shown here is derived from an EMBL/GenBank/DDBJ whole genome shotgun (WGS) entry which is preliminary data.</text>
</comment>
<dbReference type="FunFam" id="1.10.10.10:FF:000056">
    <property type="entry name" value="IclR family transcriptional regulator"/>
    <property type="match status" value="1"/>
</dbReference>
<feature type="domain" description="IclR-ED" evidence="5">
    <location>
        <begin position="83"/>
        <end position="257"/>
    </location>
</feature>
<dbReference type="Pfam" id="PF01614">
    <property type="entry name" value="IclR_C"/>
    <property type="match status" value="1"/>
</dbReference>
<evidence type="ECO:0000256" key="1">
    <source>
        <dbReference type="ARBA" id="ARBA00023015"/>
    </source>
</evidence>
<evidence type="ECO:0000259" key="5">
    <source>
        <dbReference type="PROSITE" id="PS51078"/>
    </source>
</evidence>
<dbReference type="PROSITE" id="PS51078">
    <property type="entry name" value="ICLR_ED"/>
    <property type="match status" value="1"/>
</dbReference>
<dbReference type="PANTHER" id="PTHR30136:SF8">
    <property type="entry name" value="TRANSCRIPTIONAL REGULATORY PROTEIN"/>
    <property type="match status" value="1"/>
</dbReference>
<keyword evidence="3" id="KW-0804">Transcription</keyword>
<dbReference type="Gene3D" id="1.10.10.10">
    <property type="entry name" value="Winged helix-like DNA-binding domain superfamily/Winged helix DNA-binding domain"/>
    <property type="match status" value="1"/>
</dbReference>
<dbReference type="Pfam" id="PF09339">
    <property type="entry name" value="HTH_IclR"/>
    <property type="match status" value="1"/>
</dbReference>
<dbReference type="GO" id="GO:0045892">
    <property type="term" value="P:negative regulation of DNA-templated transcription"/>
    <property type="evidence" value="ECO:0007669"/>
    <property type="project" value="TreeGrafter"/>
</dbReference>
<sequence>MDEKDDLDDRPASGKRSGTINSVSVAARFLHCLANAPKPLPLGAIAEQTESGSSTAHRYMQSLIKEGLAVQDPTTGLYDLGPMALSIGIAAIRRIDGVEIASRHMKTLVSETMSSGGVAIWTERGPTLVRWYRNAYFSISSLGLGDILPIDNSACGLCFQAFLPPERIESARRLQPPHFRGRKVRAGDLEKIRHECWAELTGHLLPTITGLAVPVFDAQNEIVCVMTTVTDLGQNRSANDAATLFAHARKVALQTGGSDCLELSAMDGNVRG</sequence>
<keyword evidence="2" id="KW-0238">DNA-binding</keyword>
<dbReference type="InterPro" id="IPR050707">
    <property type="entry name" value="HTH_MetabolicPath_Reg"/>
</dbReference>
<protein>
    <submittedName>
        <fullName evidence="6">IclR family transcriptional regulator</fullName>
    </submittedName>
</protein>
<name>A0A3L7J438_9HYPH</name>
<dbReference type="AlphaFoldDB" id="A0A3L7J438"/>
<dbReference type="Gene3D" id="3.30.450.40">
    <property type="match status" value="1"/>
</dbReference>
<organism evidence="6 7">
    <name type="scientific">Notoacmeibacter ruber</name>
    <dbReference type="NCBI Taxonomy" id="2670375"/>
    <lineage>
        <taxon>Bacteria</taxon>
        <taxon>Pseudomonadati</taxon>
        <taxon>Pseudomonadota</taxon>
        <taxon>Alphaproteobacteria</taxon>
        <taxon>Hyphomicrobiales</taxon>
        <taxon>Notoacmeibacteraceae</taxon>
        <taxon>Notoacmeibacter</taxon>
    </lineage>
</organism>
<dbReference type="GO" id="GO:0003700">
    <property type="term" value="F:DNA-binding transcription factor activity"/>
    <property type="evidence" value="ECO:0007669"/>
    <property type="project" value="TreeGrafter"/>
</dbReference>
<evidence type="ECO:0000256" key="3">
    <source>
        <dbReference type="ARBA" id="ARBA00023163"/>
    </source>
</evidence>
<accession>A0A3L7J438</accession>
<dbReference type="RefSeq" id="WP_121646636.1">
    <property type="nucleotide sequence ID" value="NZ_RCWN01000002.1"/>
</dbReference>
<dbReference type="EMBL" id="RCWN01000002">
    <property type="protein sequence ID" value="RLQ85219.1"/>
    <property type="molecule type" value="Genomic_DNA"/>
</dbReference>
<proteinExistence type="predicted"/>
<evidence type="ECO:0000313" key="7">
    <source>
        <dbReference type="Proteomes" id="UP000281094"/>
    </source>
</evidence>
<dbReference type="InterPro" id="IPR005471">
    <property type="entry name" value="Tscrpt_reg_IclR_N"/>
</dbReference>
<reference evidence="6 7" key="1">
    <citation type="submission" date="2018-10" db="EMBL/GenBank/DDBJ databases">
        <title>Notoacmeibacter sp. M2BS9Y-3-1, whole genome shotgun sequence.</title>
        <authorList>
            <person name="Tuo L."/>
        </authorList>
    </citation>
    <scope>NUCLEOTIDE SEQUENCE [LARGE SCALE GENOMIC DNA]</scope>
    <source>
        <strain evidence="6 7">M2BS9Y-3-1</strain>
    </source>
</reference>
<dbReference type="InterPro" id="IPR014757">
    <property type="entry name" value="Tscrpt_reg_IclR_C"/>
</dbReference>
<dbReference type="InterPro" id="IPR029016">
    <property type="entry name" value="GAF-like_dom_sf"/>
</dbReference>
<keyword evidence="7" id="KW-1185">Reference proteome</keyword>
<dbReference type="Proteomes" id="UP000281094">
    <property type="component" value="Unassembled WGS sequence"/>
</dbReference>
<evidence type="ECO:0000313" key="6">
    <source>
        <dbReference type="EMBL" id="RLQ85219.1"/>
    </source>
</evidence>
<evidence type="ECO:0000256" key="2">
    <source>
        <dbReference type="ARBA" id="ARBA00023125"/>
    </source>
</evidence>